<dbReference type="PANTHER" id="PTHR43806">
    <property type="entry name" value="PEPTIDASE S8"/>
    <property type="match status" value="1"/>
</dbReference>
<dbReference type="KEGG" id="caul:KCG34_11765"/>
<evidence type="ECO:0000259" key="7">
    <source>
        <dbReference type="Pfam" id="PF00082"/>
    </source>
</evidence>
<protein>
    <submittedName>
        <fullName evidence="8">S8 family serine peptidase</fullName>
    </submittedName>
</protein>
<evidence type="ECO:0000256" key="5">
    <source>
        <dbReference type="PROSITE-ProRule" id="PRU01240"/>
    </source>
</evidence>
<feature type="chain" id="PRO_5036688442" evidence="6">
    <location>
        <begin position="23"/>
        <end position="418"/>
    </location>
</feature>
<dbReference type="SUPFAM" id="SSF52743">
    <property type="entry name" value="Subtilisin-like"/>
    <property type="match status" value="1"/>
</dbReference>
<sequence>MRRLLASLAAAAGLWFAAPATALPAAPAADAAAEAQRVLVMLRLPPPHYRASGDYGDAYADGLGHSARWRIASRLAHDHGLTLVSDWPMPLVGVDCFVLTVPAGRSPAEAADQLSHDPAVAWAQPMNLYHAESAGPGAGDPLFRVQPAARAWRLADLHQIATGKSVRVAVVDSKIQLDHPDLAGQVELSRDFVPDHPAVAEAHGTGIAGVIAARADNGVGIAGVAPEARLLGLRACWQATGQMITSGTVCDSLSLAKAIDFAVSRRAQVINLSLSGPPDTLLGRLLDAALERGVTVVGAYDGRLPQGGFPASHAGVVAVTDESSPELASGIYVAPGRDVPTTQPGGRWVMVNGSSYAAAHVSGLFALLRERSSRADTAAALVAARGGTIDACASLLKASGPCGCGCARAPSNSPDAAR</sequence>
<dbReference type="GO" id="GO:0004252">
    <property type="term" value="F:serine-type endopeptidase activity"/>
    <property type="evidence" value="ECO:0007669"/>
    <property type="project" value="UniProtKB-UniRule"/>
</dbReference>
<dbReference type="InterPro" id="IPR022398">
    <property type="entry name" value="Peptidase_S8_His-AS"/>
</dbReference>
<dbReference type="EMBL" id="CP073078">
    <property type="protein sequence ID" value="QUD90482.1"/>
    <property type="molecule type" value="Genomic_DNA"/>
</dbReference>
<evidence type="ECO:0000256" key="3">
    <source>
        <dbReference type="ARBA" id="ARBA00022801"/>
    </source>
</evidence>
<name>A0A975IWV7_9CAUL</name>
<comment type="similarity">
    <text evidence="1 5">Belongs to the peptidase S8 family.</text>
</comment>
<dbReference type="Pfam" id="PF00082">
    <property type="entry name" value="Peptidase_S8"/>
    <property type="match status" value="1"/>
</dbReference>
<dbReference type="InterPro" id="IPR015500">
    <property type="entry name" value="Peptidase_S8_subtilisin-rel"/>
</dbReference>
<dbReference type="RefSeq" id="WP_211940533.1">
    <property type="nucleotide sequence ID" value="NZ_CP073078.1"/>
</dbReference>
<reference evidence="8" key="1">
    <citation type="submission" date="2021-04" db="EMBL/GenBank/DDBJ databases">
        <title>The complete genome sequence of Caulobacter sp. S6.</title>
        <authorList>
            <person name="Tang Y."/>
            <person name="Ouyang W."/>
            <person name="Liu Q."/>
            <person name="Huang B."/>
            <person name="Guo Z."/>
            <person name="Lei P."/>
        </authorList>
    </citation>
    <scope>NUCLEOTIDE SEQUENCE</scope>
    <source>
        <strain evidence="8">S6</strain>
    </source>
</reference>
<evidence type="ECO:0000313" key="8">
    <source>
        <dbReference type="EMBL" id="QUD90482.1"/>
    </source>
</evidence>
<evidence type="ECO:0000256" key="1">
    <source>
        <dbReference type="ARBA" id="ARBA00011073"/>
    </source>
</evidence>
<feature type="active site" description="Charge relay system" evidence="5">
    <location>
        <position position="355"/>
    </location>
</feature>
<evidence type="ECO:0000256" key="6">
    <source>
        <dbReference type="SAM" id="SignalP"/>
    </source>
</evidence>
<dbReference type="PROSITE" id="PS51892">
    <property type="entry name" value="SUBTILASE"/>
    <property type="match status" value="1"/>
</dbReference>
<keyword evidence="6" id="KW-0732">Signal</keyword>
<dbReference type="InterPro" id="IPR050131">
    <property type="entry name" value="Peptidase_S8_subtilisin-like"/>
</dbReference>
<accession>A0A975IWV7</accession>
<dbReference type="InterPro" id="IPR036852">
    <property type="entry name" value="Peptidase_S8/S53_dom_sf"/>
</dbReference>
<feature type="signal peptide" evidence="6">
    <location>
        <begin position="1"/>
        <end position="22"/>
    </location>
</feature>
<dbReference type="PRINTS" id="PR00723">
    <property type="entry name" value="SUBTILISIN"/>
</dbReference>
<evidence type="ECO:0000256" key="4">
    <source>
        <dbReference type="ARBA" id="ARBA00022825"/>
    </source>
</evidence>
<dbReference type="PROSITE" id="PS00137">
    <property type="entry name" value="SUBTILASE_HIS"/>
    <property type="match status" value="1"/>
</dbReference>
<dbReference type="PANTHER" id="PTHR43806:SF11">
    <property type="entry name" value="CEREVISIN-RELATED"/>
    <property type="match status" value="1"/>
</dbReference>
<dbReference type="GO" id="GO:0006508">
    <property type="term" value="P:proteolysis"/>
    <property type="evidence" value="ECO:0007669"/>
    <property type="project" value="UniProtKB-KW"/>
</dbReference>
<evidence type="ECO:0000313" key="9">
    <source>
        <dbReference type="Proteomes" id="UP000676409"/>
    </source>
</evidence>
<evidence type="ECO:0000256" key="2">
    <source>
        <dbReference type="ARBA" id="ARBA00022670"/>
    </source>
</evidence>
<feature type="active site" description="Charge relay system" evidence="5">
    <location>
        <position position="172"/>
    </location>
</feature>
<dbReference type="AlphaFoldDB" id="A0A975IWV7"/>
<feature type="domain" description="Peptidase S8/S53" evidence="7">
    <location>
        <begin position="163"/>
        <end position="372"/>
    </location>
</feature>
<proteinExistence type="inferred from homology"/>
<keyword evidence="2 5" id="KW-0645">Protease</keyword>
<organism evidence="8 9">
    <name type="scientific">Phenylobacterium montanum</name>
    <dbReference type="NCBI Taxonomy" id="2823693"/>
    <lineage>
        <taxon>Bacteria</taxon>
        <taxon>Pseudomonadati</taxon>
        <taxon>Pseudomonadota</taxon>
        <taxon>Alphaproteobacteria</taxon>
        <taxon>Caulobacterales</taxon>
        <taxon>Caulobacteraceae</taxon>
        <taxon>Phenylobacterium</taxon>
    </lineage>
</organism>
<keyword evidence="4 5" id="KW-0720">Serine protease</keyword>
<dbReference type="Gene3D" id="3.40.50.200">
    <property type="entry name" value="Peptidase S8/S53 domain"/>
    <property type="match status" value="1"/>
</dbReference>
<dbReference type="InterPro" id="IPR000209">
    <property type="entry name" value="Peptidase_S8/S53_dom"/>
</dbReference>
<feature type="active site" description="Charge relay system" evidence="5">
    <location>
        <position position="203"/>
    </location>
</feature>
<dbReference type="Proteomes" id="UP000676409">
    <property type="component" value="Chromosome"/>
</dbReference>
<keyword evidence="9" id="KW-1185">Reference proteome</keyword>
<gene>
    <name evidence="8" type="ORF">KCG34_11765</name>
</gene>
<keyword evidence="3 5" id="KW-0378">Hydrolase</keyword>